<evidence type="ECO:0000313" key="2">
    <source>
        <dbReference type="Proteomes" id="UP000266841"/>
    </source>
</evidence>
<organism evidence="1 2">
    <name type="scientific">Thalassiosira oceanica</name>
    <name type="common">Marine diatom</name>
    <dbReference type="NCBI Taxonomy" id="159749"/>
    <lineage>
        <taxon>Eukaryota</taxon>
        <taxon>Sar</taxon>
        <taxon>Stramenopiles</taxon>
        <taxon>Ochrophyta</taxon>
        <taxon>Bacillariophyta</taxon>
        <taxon>Coscinodiscophyceae</taxon>
        <taxon>Thalassiosirophycidae</taxon>
        <taxon>Thalassiosirales</taxon>
        <taxon>Thalassiosiraceae</taxon>
        <taxon>Thalassiosira</taxon>
    </lineage>
</organism>
<dbReference type="EMBL" id="AGNL01044592">
    <property type="protein sequence ID" value="EJK49619.1"/>
    <property type="molecule type" value="Genomic_DNA"/>
</dbReference>
<reference evidence="1 2" key="1">
    <citation type="journal article" date="2012" name="Genome Biol.">
        <title>Genome and low-iron response of an oceanic diatom adapted to chronic iron limitation.</title>
        <authorList>
            <person name="Lommer M."/>
            <person name="Specht M."/>
            <person name="Roy A.S."/>
            <person name="Kraemer L."/>
            <person name="Andreson R."/>
            <person name="Gutowska M.A."/>
            <person name="Wolf J."/>
            <person name="Bergner S.V."/>
            <person name="Schilhabel M.B."/>
            <person name="Klostermeier U.C."/>
            <person name="Beiko R.G."/>
            <person name="Rosenstiel P."/>
            <person name="Hippler M."/>
            <person name="Laroche J."/>
        </authorList>
    </citation>
    <scope>NUCLEOTIDE SEQUENCE [LARGE SCALE GENOMIC DNA]</scope>
    <source>
        <strain evidence="1 2">CCMP1005</strain>
    </source>
</reference>
<proteinExistence type="predicted"/>
<evidence type="ECO:0000313" key="1">
    <source>
        <dbReference type="EMBL" id="EJK49619.1"/>
    </source>
</evidence>
<name>K0RBG0_THAOC</name>
<keyword evidence="2" id="KW-1185">Reference proteome</keyword>
<feature type="non-terminal residue" evidence="1">
    <location>
        <position position="160"/>
    </location>
</feature>
<comment type="caution">
    <text evidence="1">The sequence shown here is derived from an EMBL/GenBank/DDBJ whole genome shotgun (WGS) entry which is preliminary data.</text>
</comment>
<dbReference type="AlphaFoldDB" id="K0RBG0"/>
<dbReference type="Proteomes" id="UP000266841">
    <property type="component" value="Unassembled WGS sequence"/>
</dbReference>
<gene>
    <name evidence="1" type="ORF">THAOC_31484</name>
</gene>
<accession>K0RBG0</accession>
<sequence>MAPSSTAVPSVSVCSPSCGEFNLVMSIVYDSYPEETSYKLEKIASEDGQQNISASISGPAGDKNHEESICLDNGLYSFSLYDSYGDGFNGEYSLTLLPGETIIMRDDGVSLYGEQVKFRLPFDQATLDVWWIGSDGQLLTLAPTEKPTASNKPTLRPTNY</sequence>
<protein>
    <submittedName>
        <fullName evidence="1">Uncharacterized protein</fullName>
    </submittedName>
</protein>